<keyword evidence="1" id="KW-0812">Transmembrane</keyword>
<name>A0A4Q2DVW0_9AGAR</name>
<feature type="transmembrane region" description="Helical" evidence="1">
    <location>
        <begin position="173"/>
        <end position="195"/>
    </location>
</feature>
<accession>A0A4Q2DVW0</accession>
<evidence type="ECO:0000313" key="3">
    <source>
        <dbReference type="EMBL" id="RXW24353.1"/>
    </source>
</evidence>
<dbReference type="Proteomes" id="UP000290288">
    <property type="component" value="Unassembled WGS sequence"/>
</dbReference>
<evidence type="ECO:0000256" key="1">
    <source>
        <dbReference type="SAM" id="Phobius"/>
    </source>
</evidence>
<feature type="domain" description="DUF6534" evidence="2">
    <location>
        <begin position="138"/>
        <end position="224"/>
    </location>
</feature>
<keyword evidence="1" id="KW-1133">Transmembrane helix</keyword>
<organism evidence="3 4">
    <name type="scientific">Candolleomyces aberdarensis</name>
    <dbReference type="NCBI Taxonomy" id="2316362"/>
    <lineage>
        <taxon>Eukaryota</taxon>
        <taxon>Fungi</taxon>
        <taxon>Dikarya</taxon>
        <taxon>Basidiomycota</taxon>
        <taxon>Agaricomycotina</taxon>
        <taxon>Agaricomycetes</taxon>
        <taxon>Agaricomycetidae</taxon>
        <taxon>Agaricales</taxon>
        <taxon>Agaricineae</taxon>
        <taxon>Psathyrellaceae</taxon>
        <taxon>Candolleomyces</taxon>
    </lineage>
</organism>
<dbReference type="EMBL" id="SDEE01000020">
    <property type="protein sequence ID" value="RXW24353.1"/>
    <property type="molecule type" value="Genomic_DNA"/>
</dbReference>
<sequence length="331" mass="36934">MDATLRTYLGQDQRVDTYWNAKVLFLFVAETANTILNIHMIYEPLILNYGSQAAVTFFPIMLAADPILTVIISTPVQIFIAWRIRIVSKATWISIIIFLLALTAFSGGIWLSVTVVHIRRFSRKPELHWPALVWLLSSAIADILITVSLVYHLSRRKTGFSGTDTAINKIIRLTIQTGMVTAIFVTLDVICFLVLPHTTINFVWDFALCKLYTNALMSTLNARAGWNKLTTGQAENNLLFGTEYSSRSVASRHAEANTFSSLNFRLQHRASMGAEGVDHLAYAYEMQSPTTIKVSPSDLEYGVSVTKEVSTKADPLSLEPRTGFYGDTKPS</sequence>
<dbReference type="OrthoDB" id="3265526at2759"/>
<dbReference type="Pfam" id="PF20152">
    <property type="entry name" value="DUF6534"/>
    <property type="match status" value="1"/>
</dbReference>
<feature type="transmembrane region" description="Helical" evidence="1">
    <location>
        <begin position="92"/>
        <end position="111"/>
    </location>
</feature>
<reference evidence="3 4" key="1">
    <citation type="submission" date="2019-01" db="EMBL/GenBank/DDBJ databases">
        <title>Draft genome sequence of Psathyrella aberdarensis IHI B618.</title>
        <authorList>
            <person name="Buettner E."/>
            <person name="Kellner H."/>
        </authorList>
    </citation>
    <scope>NUCLEOTIDE SEQUENCE [LARGE SCALE GENOMIC DNA]</scope>
    <source>
        <strain evidence="3 4">IHI B618</strain>
    </source>
</reference>
<gene>
    <name evidence="3" type="ORF">EST38_g1478</name>
</gene>
<dbReference type="STRING" id="2316362.A0A4Q2DVW0"/>
<keyword evidence="4" id="KW-1185">Reference proteome</keyword>
<evidence type="ECO:0000259" key="2">
    <source>
        <dbReference type="Pfam" id="PF20152"/>
    </source>
</evidence>
<feature type="transmembrane region" description="Helical" evidence="1">
    <location>
        <begin position="21"/>
        <end position="42"/>
    </location>
</feature>
<protein>
    <recommendedName>
        <fullName evidence="2">DUF6534 domain-containing protein</fullName>
    </recommendedName>
</protein>
<feature type="transmembrane region" description="Helical" evidence="1">
    <location>
        <begin position="54"/>
        <end position="80"/>
    </location>
</feature>
<dbReference type="InterPro" id="IPR045339">
    <property type="entry name" value="DUF6534"/>
</dbReference>
<dbReference type="PANTHER" id="PTHR40465">
    <property type="entry name" value="CHROMOSOME 1, WHOLE GENOME SHOTGUN SEQUENCE"/>
    <property type="match status" value="1"/>
</dbReference>
<proteinExistence type="predicted"/>
<dbReference type="AlphaFoldDB" id="A0A4Q2DVW0"/>
<keyword evidence="1" id="KW-0472">Membrane</keyword>
<dbReference type="PANTHER" id="PTHR40465:SF1">
    <property type="entry name" value="DUF6534 DOMAIN-CONTAINING PROTEIN"/>
    <property type="match status" value="1"/>
</dbReference>
<comment type="caution">
    <text evidence="3">The sequence shown here is derived from an EMBL/GenBank/DDBJ whole genome shotgun (WGS) entry which is preliminary data.</text>
</comment>
<evidence type="ECO:0000313" key="4">
    <source>
        <dbReference type="Proteomes" id="UP000290288"/>
    </source>
</evidence>
<feature type="transmembrane region" description="Helical" evidence="1">
    <location>
        <begin position="131"/>
        <end position="153"/>
    </location>
</feature>